<reference evidence="2" key="1">
    <citation type="submission" date="2018-11" db="EMBL/GenBank/DDBJ databases">
        <title>Rhizobium chutanense sp. nov., isolated from root nodules of Phaseolus vulgaris in China.</title>
        <authorList>
            <person name="Huo Y."/>
        </authorList>
    </citation>
    <scope>NUCLEOTIDE SEQUENCE [LARGE SCALE GENOMIC DNA]</scope>
    <source>
        <strain evidence="2">CCBAU 65647</strain>
    </source>
</reference>
<dbReference type="EMBL" id="RJTH01000020">
    <property type="protein sequence ID" value="RUM19287.1"/>
    <property type="molecule type" value="Genomic_DNA"/>
</dbReference>
<organism evidence="1 2">
    <name type="scientific">Rhizobium vallis</name>
    <dbReference type="NCBI Taxonomy" id="634290"/>
    <lineage>
        <taxon>Bacteria</taxon>
        <taxon>Pseudomonadati</taxon>
        <taxon>Pseudomonadota</taxon>
        <taxon>Alphaproteobacteria</taxon>
        <taxon>Hyphomicrobiales</taxon>
        <taxon>Rhizobiaceae</taxon>
        <taxon>Rhizobium/Agrobacterium group</taxon>
        <taxon>Rhizobium</taxon>
    </lineage>
</organism>
<dbReference type="AlphaFoldDB" id="A0A432PC73"/>
<gene>
    <name evidence="1" type="ORF">EFQ99_31455</name>
</gene>
<evidence type="ECO:0000313" key="1">
    <source>
        <dbReference type="EMBL" id="RUM19287.1"/>
    </source>
</evidence>
<dbReference type="Proteomes" id="UP000278823">
    <property type="component" value="Unassembled WGS sequence"/>
</dbReference>
<comment type="caution">
    <text evidence="1">The sequence shown here is derived from an EMBL/GenBank/DDBJ whole genome shotgun (WGS) entry which is preliminary data.</text>
</comment>
<accession>A0A432PC73</accession>
<keyword evidence="2" id="KW-1185">Reference proteome</keyword>
<proteinExistence type="predicted"/>
<protein>
    <submittedName>
        <fullName evidence="1">Uncharacterized protein</fullName>
    </submittedName>
</protein>
<evidence type="ECO:0000313" key="2">
    <source>
        <dbReference type="Proteomes" id="UP000278823"/>
    </source>
</evidence>
<name>A0A432PC73_9HYPH</name>
<dbReference type="RefSeq" id="WP_126924944.1">
    <property type="nucleotide sequence ID" value="NZ_ML133703.1"/>
</dbReference>
<sequence length="417" mass="46009">MRYLLGEPVLDIIMALRAGVSNSQHVDLDTALEIAPRLEVLRQLVIRNHHILDDASLSRMLTEIEAIDSSTSFMRLDLVSLVVRDRMRPGKKETRNDIRTTFTAALKLLLNHVRDAEQLGTELDGSAAVPRELAPPDKRTIDRLVNLVPEQKLAPVQFKIHEGFLSVDHQPSVASNRDIKSADSAREALVSQGKTVVEELGRSNCDTRFLETIISLQSKLEAADDVIQLGILNISCDEMAKRYDAELSGAVAARLRAHINSVAAYVAQFPDWRRYTENAAVVELDESDIRKSVGIADEIVSSLSDEPELIDPEVPHTIKLIKEAVGDPNRALKRTSYALFRTLENLFSKVFEFGAAFASDLATQTSTRLAKWGSRAVAGGLITLVLGWAGALTPIFQRLPDAGWLTPAISLMRTIGF</sequence>
<dbReference type="OrthoDB" id="8368186at2"/>